<dbReference type="EMBL" id="JBHSTE010000001">
    <property type="protein sequence ID" value="MFC6331838.1"/>
    <property type="molecule type" value="Genomic_DNA"/>
</dbReference>
<keyword evidence="2" id="KW-0732">Signal</keyword>
<accession>A0ABW1V2C3</accession>
<dbReference type="InterPro" id="IPR011081">
    <property type="entry name" value="Big_4"/>
</dbReference>
<feature type="domain" description="Bacterial Ig-like" evidence="5">
    <location>
        <begin position="235"/>
        <end position="268"/>
    </location>
</feature>
<sequence length="602" mass="68252">MKRTETAFILCYTRTAQESEVYSEKLAYSMHLAYSEDGTSYTPLNDNSGVLFAKAVSNENETLTAKSLKNPYIFELKDGNYGVIAQRTEADGSKDQESVGSVLLFRSSNLIHYEELGQLNVKSDSYVEDAICYYEQERSVYVIHWRDEDGQYYKNTIDDLNLLDHATPPVKAEAFQLQGNKGLVKDANERNVIEIPQKLGTTIKNKLGRIYNHSVHVPKVIEAASLIELENIRATAIYSDGSTANKKVKWDTSAVDWERAGSYEIKGEAYQQFYRFPIASHRADPCMMYFQGSYYFIATDDTTAGNLRFFVRKADTIDGIEHAEEHLILDQNSYPELKMFFWAPEFHIIGDDLYLLFACSSGEFVDIRSQMMKLKPGGEPIKAEDWEKPIPVIKNDGSPLFTDGITLDMTYVEVDGGHYVLWAQRQFKPVDTGSWLYIATIDPIKPWQLTSDPVLISKPEYGWANNHTFVDEGPYAIIDQNYIYMTLSSALVNATYCVGMLRAARGANLLDPASWIKWNYPLLTSRSVEGEFGPGHNSYIEDREGNLLNVYHARPGLNAPRSTGIRRVHFDIDGEPVLYLTEEEDLNPELRSVASTLVIPER</sequence>
<name>A0ABW1V2C3_9BACL</name>
<organism evidence="6 7">
    <name type="scientific">Paenibacillus septentrionalis</name>
    <dbReference type="NCBI Taxonomy" id="429342"/>
    <lineage>
        <taxon>Bacteria</taxon>
        <taxon>Bacillati</taxon>
        <taxon>Bacillota</taxon>
        <taxon>Bacilli</taxon>
        <taxon>Bacillales</taxon>
        <taxon>Paenibacillaceae</taxon>
        <taxon>Paenibacillus</taxon>
    </lineage>
</organism>
<evidence type="ECO:0000259" key="5">
    <source>
        <dbReference type="Pfam" id="PF07532"/>
    </source>
</evidence>
<protein>
    <submittedName>
        <fullName evidence="6">Family 43 glycosylhydrolase</fullName>
    </submittedName>
</protein>
<dbReference type="PANTHER" id="PTHR43817">
    <property type="entry name" value="GLYCOSYL HYDROLASE"/>
    <property type="match status" value="1"/>
</dbReference>
<evidence type="ECO:0000313" key="7">
    <source>
        <dbReference type="Proteomes" id="UP001596233"/>
    </source>
</evidence>
<dbReference type="Gene3D" id="2.115.10.20">
    <property type="entry name" value="Glycosyl hydrolase domain, family 43"/>
    <property type="match status" value="2"/>
</dbReference>
<comment type="similarity">
    <text evidence="1">Belongs to the glycosyl hydrolase 43 family.</text>
</comment>
<proteinExistence type="inferred from homology"/>
<dbReference type="Pfam" id="PF07532">
    <property type="entry name" value="Big_4"/>
    <property type="match status" value="1"/>
</dbReference>
<dbReference type="PANTHER" id="PTHR43817:SF1">
    <property type="entry name" value="HYDROLASE, FAMILY 43, PUTATIVE (AFU_ORTHOLOGUE AFUA_3G01660)-RELATED"/>
    <property type="match status" value="1"/>
</dbReference>
<evidence type="ECO:0000256" key="4">
    <source>
        <dbReference type="ARBA" id="ARBA00023295"/>
    </source>
</evidence>
<dbReference type="Pfam" id="PF04616">
    <property type="entry name" value="Glyco_hydro_43"/>
    <property type="match status" value="1"/>
</dbReference>
<keyword evidence="7" id="KW-1185">Reference proteome</keyword>
<evidence type="ECO:0000256" key="1">
    <source>
        <dbReference type="ARBA" id="ARBA00009865"/>
    </source>
</evidence>
<dbReference type="InterPro" id="IPR023296">
    <property type="entry name" value="Glyco_hydro_beta-prop_sf"/>
</dbReference>
<dbReference type="RefSeq" id="WP_379231488.1">
    <property type="nucleotide sequence ID" value="NZ_JBHSTE010000001.1"/>
</dbReference>
<dbReference type="CDD" id="cd18818">
    <property type="entry name" value="GH43_GbtXyl43B-like"/>
    <property type="match status" value="1"/>
</dbReference>
<comment type="caution">
    <text evidence="6">The sequence shown here is derived from an EMBL/GenBank/DDBJ whole genome shotgun (WGS) entry which is preliminary data.</text>
</comment>
<reference evidence="7" key="1">
    <citation type="journal article" date="2019" name="Int. J. Syst. Evol. Microbiol.">
        <title>The Global Catalogue of Microorganisms (GCM) 10K type strain sequencing project: providing services to taxonomists for standard genome sequencing and annotation.</title>
        <authorList>
            <consortium name="The Broad Institute Genomics Platform"/>
            <consortium name="The Broad Institute Genome Sequencing Center for Infectious Disease"/>
            <person name="Wu L."/>
            <person name="Ma J."/>
        </authorList>
    </citation>
    <scope>NUCLEOTIDE SEQUENCE [LARGE SCALE GENOMIC DNA]</scope>
    <source>
        <strain evidence="7">PCU 280</strain>
    </source>
</reference>
<evidence type="ECO:0000256" key="3">
    <source>
        <dbReference type="ARBA" id="ARBA00022801"/>
    </source>
</evidence>
<dbReference type="Proteomes" id="UP001596233">
    <property type="component" value="Unassembled WGS sequence"/>
</dbReference>
<dbReference type="SUPFAM" id="SSF75005">
    <property type="entry name" value="Arabinanase/levansucrase/invertase"/>
    <property type="match status" value="2"/>
</dbReference>
<gene>
    <name evidence="6" type="ORF">ACFP56_04320</name>
</gene>
<keyword evidence="3" id="KW-0378">Hydrolase</keyword>
<dbReference type="InterPro" id="IPR006710">
    <property type="entry name" value="Glyco_hydro_43"/>
</dbReference>
<evidence type="ECO:0000313" key="6">
    <source>
        <dbReference type="EMBL" id="MFC6331838.1"/>
    </source>
</evidence>
<evidence type="ECO:0000256" key="2">
    <source>
        <dbReference type="ARBA" id="ARBA00022729"/>
    </source>
</evidence>
<keyword evidence="4" id="KW-0326">Glycosidase</keyword>